<sequence>MRDEKVKRFFKTILVLALLFVGLEFAYQKAAPKIEKTFGTRNPLPYLTAKVQQFISPEKIQNDDKNADSSKGHTFDSNTATVYIDLSDPTLKQAALDGINVWNNTDAFNFKITNDRNNAKIIIKSMNDGETNAAGLTDTQYNSLTGHLLKATVRLNSYYLLNPSYGYNNGRIVNTVEHELGHAIGLGHKDRISVMYPQGSFYTIQPSDVQDVKKLYQEQ</sequence>
<keyword evidence="2" id="KW-0479">Metal-binding</keyword>
<evidence type="ECO:0000313" key="6">
    <source>
        <dbReference type="EMBL" id="EEJ60241.1"/>
    </source>
</evidence>
<evidence type="ECO:0000256" key="3">
    <source>
        <dbReference type="ARBA" id="ARBA00022801"/>
    </source>
</evidence>
<dbReference type="AlphaFoldDB" id="C2E4L6"/>
<keyword evidence="4" id="KW-0862">Zinc</keyword>
<dbReference type="EMBL" id="ACGR01000025">
    <property type="protein sequence ID" value="EEJ60241.1"/>
    <property type="molecule type" value="Genomic_DNA"/>
</dbReference>
<evidence type="ECO:0000313" key="7">
    <source>
        <dbReference type="Proteomes" id="UP000003491"/>
    </source>
</evidence>
<dbReference type="HOGENOM" id="CLU_085085_0_0_9"/>
<reference evidence="6 7" key="1">
    <citation type="submission" date="2009-01" db="EMBL/GenBank/DDBJ databases">
        <authorList>
            <person name="Qin X."/>
            <person name="Bachman B."/>
            <person name="Battles P."/>
            <person name="Bell A."/>
            <person name="Bess C."/>
            <person name="Bickham C."/>
            <person name="Chaboub L."/>
            <person name="Chen D."/>
            <person name="Coyle M."/>
            <person name="Deiros D.R."/>
            <person name="Dinh H."/>
            <person name="Forbes L."/>
            <person name="Fowler G."/>
            <person name="Francisco L."/>
            <person name="Fu Q."/>
            <person name="Gubbala S."/>
            <person name="Hale W."/>
            <person name="Han Y."/>
            <person name="Hemphill L."/>
            <person name="Highlander S.K."/>
            <person name="Hirani K."/>
            <person name="Hogues M."/>
            <person name="Jackson L."/>
            <person name="Jakkamsetti A."/>
            <person name="Javaid M."/>
            <person name="Jiang H."/>
            <person name="Korchina V."/>
            <person name="Kovar C."/>
            <person name="Lara F."/>
            <person name="Lee S."/>
            <person name="Mata R."/>
            <person name="Mathew T."/>
            <person name="Moen C."/>
            <person name="Morales K."/>
            <person name="Munidasa M."/>
            <person name="Nazareth L."/>
            <person name="Ngo R."/>
            <person name="Nguyen L."/>
            <person name="Okwuonu G."/>
            <person name="Ongeri F."/>
            <person name="Patil S."/>
            <person name="Petrosino J."/>
            <person name="Pham C."/>
            <person name="Pham P."/>
            <person name="Pu L.-L."/>
            <person name="Puazo M."/>
            <person name="Raj R."/>
            <person name="Reid J."/>
            <person name="Rouhana J."/>
            <person name="Saada N."/>
            <person name="Shang Y."/>
            <person name="Simmons D."/>
            <person name="Thornton R."/>
            <person name="Warren J."/>
            <person name="Weissenberger G."/>
            <person name="Zhang J."/>
            <person name="Zhang L."/>
            <person name="Zhou C."/>
            <person name="Zhu D."/>
            <person name="Muzny D."/>
            <person name="Worley K."/>
            <person name="Gibbs R."/>
        </authorList>
    </citation>
    <scope>NUCLEOTIDE SEQUENCE [LARGE SCALE GENOMIC DNA]</scope>
    <source>
        <strain evidence="6 7">ATCC 33200</strain>
    </source>
</reference>
<evidence type="ECO:0000259" key="5">
    <source>
        <dbReference type="Pfam" id="PF00413"/>
    </source>
</evidence>
<dbReference type="InterPro" id="IPR001818">
    <property type="entry name" value="Pept_M10_metallopeptidase"/>
</dbReference>
<dbReference type="Proteomes" id="UP000003491">
    <property type="component" value="Unassembled WGS sequence"/>
</dbReference>
<evidence type="ECO:0000256" key="1">
    <source>
        <dbReference type="ARBA" id="ARBA00022670"/>
    </source>
</evidence>
<comment type="caution">
    <text evidence="6">The sequence shown here is derived from an EMBL/GenBank/DDBJ whole genome shotgun (WGS) entry which is preliminary data.</text>
</comment>
<dbReference type="InterPro" id="IPR024079">
    <property type="entry name" value="MetalloPept_cat_dom_sf"/>
</dbReference>
<organism evidence="6 7">
    <name type="scientific">Lactobacillus johnsonii ATCC 33200</name>
    <dbReference type="NCBI Taxonomy" id="525330"/>
    <lineage>
        <taxon>Bacteria</taxon>
        <taxon>Bacillati</taxon>
        <taxon>Bacillota</taxon>
        <taxon>Bacilli</taxon>
        <taxon>Lactobacillales</taxon>
        <taxon>Lactobacillaceae</taxon>
        <taxon>Lactobacillus</taxon>
    </lineage>
</organism>
<gene>
    <name evidence="6" type="ORF">HMPREF0528_0690</name>
</gene>
<dbReference type="Gene3D" id="3.40.390.10">
    <property type="entry name" value="Collagenase (Catalytic Domain)"/>
    <property type="match status" value="1"/>
</dbReference>
<keyword evidence="1" id="KW-0645">Protease</keyword>
<name>C2E4L6_LACJH</name>
<dbReference type="CDD" id="cd04268">
    <property type="entry name" value="ZnMc_MMP_like"/>
    <property type="match status" value="1"/>
</dbReference>
<keyword evidence="3" id="KW-0378">Hydrolase</keyword>
<dbReference type="Pfam" id="PF00413">
    <property type="entry name" value="Peptidase_M10"/>
    <property type="match status" value="1"/>
</dbReference>
<dbReference type="SUPFAM" id="SSF55486">
    <property type="entry name" value="Metalloproteases ('zincins'), catalytic domain"/>
    <property type="match status" value="1"/>
</dbReference>
<evidence type="ECO:0000256" key="2">
    <source>
        <dbReference type="ARBA" id="ARBA00022723"/>
    </source>
</evidence>
<dbReference type="GO" id="GO:0006508">
    <property type="term" value="P:proteolysis"/>
    <property type="evidence" value="ECO:0007669"/>
    <property type="project" value="UniProtKB-KW"/>
</dbReference>
<dbReference type="GO" id="GO:0008270">
    <property type="term" value="F:zinc ion binding"/>
    <property type="evidence" value="ECO:0007669"/>
    <property type="project" value="InterPro"/>
</dbReference>
<feature type="domain" description="Peptidase M10 metallopeptidase" evidence="5">
    <location>
        <begin position="85"/>
        <end position="216"/>
    </location>
</feature>
<evidence type="ECO:0000256" key="4">
    <source>
        <dbReference type="ARBA" id="ARBA00022833"/>
    </source>
</evidence>
<proteinExistence type="predicted"/>
<dbReference type="GO" id="GO:0031012">
    <property type="term" value="C:extracellular matrix"/>
    <property type="evidence" value="ECO:0007669"/>
    <property type="project" value="InterPro"/>
</dbReference>
<protein>
    <submittedName>
        <fullName evidence="6">Matrixin</fullName>
    </submittedName>
</protein>
<dbReference type="GO" id="GO:0004222">
    <property type="term" value="F:metalloendopeptidase activity"/>
    <property type="evidence" value="ECO:0007669"/>
    <property type="project" value="InterPro"/>
</dbReference>
<accession>C2E4L6</accession>